<evidence type="ECO:0000256" key="2">
    <source>
        <dbReference type="ARBA" id="ARBA00022692"/>
    </source>
</evidence>
<evidence type="ECO:0000313" key="6">
    <source>
        <dbReference type="EMBL" id="TKA72225.1"/>
    </source>
</evidence>
<proteinExistence type="predicted"/>
<evidence type="ECO:0000256" key="4">
    <source>
        <dbReference type="ARBA" id="ARBA00023136"/>
    </source>
</evidence>
<keyword evidence="4 5" id="KW-0472">Membrane</keyword>
<protein>
    <recommendedName>
        <fullName evidence="8">Major facilitator superfamily (MFS) profile domain-containing protein</fullName>
    </recommendedName>
</protein>
<dbReference type="AlphaFoldDB" id="A0A4U0XCF1"/>
<evidence type="ECO:0008006" key="8">
    <source>
        <dbReference type="Google" id="ProtNLM"/>
    </source>
</evidence>
<dbReference type="SUPFAM" id="SSF103473">
    <property type="entry name" value="MFS general substrate transporter"/>
    <property type="match status" value="1"/>
</dbReference>
<dbReference type="PANTHER" id="PTHR23502:SF157">
    <property type="entry name" value="MAJOR FACILITATOR SUPERFAMILY (MFS) PROFILE DOMAIN-CONTAINING PROTEIN-RELATED"/>
    <property type="match status" value="1"/>
</dbReference>
<accession>A0A4U0XCF1</accession>
<dbReference type="STRING" id="329884.A0A4U0XCF1"/>
<name>A0A4U0XCF1_9PEZI</name>
<keyword evidence="2 5" id="KW-0812">Transmembrane</keyword>
<keyword evidence="3 5" id="KW-1133">Transmembrane helix</keyword>
<feature type="transmembrane region" description="Helical" evidence="5">
    <location>
        <begin position="85"/>
        <end position="105"/>
    </location>
</feature>
<sequence>MSTVYLLSSLRRDDDAIRTRHLEADATGTVTLPDGSPAHPRQWPLSRRLFDSALSCLVDFFTTLFSNSGSSMVDAAMPRLGVGRLSTMCCLTTVYLLGQGVGGLVLPAITESFGSKYIYIASTLGYAQTCLIIELAPSLASKTVCRLLSGILSAMPTAVARGTIENIWDTSERVWMIYFLLWDVFNLATIVLGLLALLCCFTNESRPALVLQHHIRVLQKPTHFPLGFASLEFDYVLSGFLTDLYGPRAASANAAICSLRAVVGGMYYLFRRELFLSEGLGGASGATFVLAGVGPRGGFGGGGGGGGVR</sequence>
<feature type="transmembrane region" description="Helical" evidence="5">
    <location>
        <begin position="117"/>
        <end position="136"/>
    </location>
</feature>
<dbReference type="PANTHER" id="PTHR23502">
    <property type="entry name" value="MAJOR FACILITATOR SUPERFAMILY"/>
    <property type="match status" value="1"/>
</dbReference>
<dbReference type="InterPro" id="IPR036259">
    <property type="entry name" value="MFS_trans_sf"/>
</dbReference>
<dbReference type="Gene3D" id="1.20.1720.10">
    <property type="entry name" value="Multidrug resistance protein D"/>
    <property type="match status" value="1"/>
</dbReference>
<organism evidence="6 7">
    <name type="scientific">Friedmanniomyces simplex</name>
    <dbReference type="NCBI Taxonomy" id="329884"/>
    <lineage>
        <taxon>Eukaryota</taxon>
        <taxon>Fungi</taxon>
        <taxon>Dikarya</taxon>
        <taxon>Ascomycota</taxon>
        <taxon>Pezizomycotina</taxon>
        <taxon>Dothideomycetes</taxon>
        <taxon>Dothideomycetidae</taxon>
        <taxon>Mycosphaerellales</taxon>
        <taxon>Teratosphaeriaceae</taxon>
        <taxon>Friedmanniomyces</taxon>
    </lineage>
</organism>
<dbReference type="GO" id="GO:0016020">
    <property type="term" value="C:membrane"/>
    <property type="evidence" value="ECO:0007669"/>
    <property type="project" value="UniProtKB-SubCell"/>
</dbReference>
<dbReference type="Proteomes" id="UP000309340">
    <property type="component" value="Unassembled WGS sequence"/>
</dbReference>
<gene>
    <name evidence="6" type="ORF">B0A55_07295</name>
</gene>
<dbReference type="EMBL" id="NAJQ01000318">
    <property type="protein sequence ID" value="TKA72225.1"/>
    <property type="molecule type" value="Genomic_DNA"/>
</dbReference>
<comment type="caution">
    <text evidence="6">The sequence shown here is derived from an EMBL/GenBank/DDBJ whole genome shotgun (WGS) entry which is preliminary data.</text>
</comment>
<keyword evidence="7" id="KW-1185">Reference proteome</keyword>
<evidence type="ECO:0000313" key="7">
    <source>
        <dbReference type="Proteomes" id="UP000309340"/>
    </source>
</evidence>
<evidence type="ECO:0000256" key="3">
    <source>
        <dbReference type="ARBA" id="ARBA00022989"/>
    </source>
</evidence>
<evidence type="ECO:0000256" key="5">
    <source>
        <dbReference type="SAM" id="Phobius"/>
    </source>
</evidence>
<feature type="transmembrane region" description="Helical" evidence="5">
    <location>
        <begin position="143"/>
        <end position="164"/>
    </location>
</feature>
<evidence type="ECO:0000256" key="1">
    <source>
        <dbReference type="ARBA" id="ARBA00004141"/>
    </source>
</evidence>
<comment type="subcellular location">
    <subcellularLocation>
        <location evidence="1">Membrane</location>
        <topology evidence="1">Multi-pass membrane protein</topology>
    </subcellularLocation>
</comment>
<dbReference type="GO" id="GO:0022857">
    <property type="term" value="F:transmembrane transporter activity"/>
    <property type="evidence" value="ECO:0007669"/>
    <property type="project" value="TreeGrafter"/>
</dbReference>
<dbReference type="OrthoDB" id="5410178at2759"/>
<reference evidence="6 7" key="1">
    <citation type="submission" date="2017-03" db="EMBL/GenBank/DDBJ databases">
        <title>Genomes of endolithic fungi from Antarctica.</title>
        <authorList>
            <person name="Coleine C."/>
            <person name="Masonjones S."/>
            <person name="Stajich J.E."/>
        </authorList>
    </citation>
    <scope>NUCLEOTIDE SEQUENCE [LARGE SCALE GENOMIC DNA]</scope>
    <source>
        <strain evidence="6 7">CCFEE 5184</strain>
    </source>
</reference>
<feature type="transmembrane region" description="Helical" evidence="5">
    <location>
        <begin position="176"/>
        <end position="201"/>
    </location>
</feature>